<evidence type="ECO:0000259" key="1">
    <source>
        <dbReference type="Pfam" id="PF13843"/>
    </source>
</evidence>
<proteinExistence type="predicted"/>
<dbReference type="Proteomes" id="UP000801492">
    <property type="component" value="Unassembled WGS sequence"/>
</dbReference>
<protein>
    <recommendedName>
        <fullName evidence="1">PiggyBac transposable element-derived protein domain-containing protein</fullName>
    </recommendedName>
</protein>
<dbReference type="Pfam" id="PF13843">
    <property type="entry name" value="DDE_Tnp_1_7"/>
    <property type="match status" value="1"/>
</dbReference>
<evidence type="ECO:0000313" key="3">
    <source>
        <dbReference type="Proteomes" id="UP000801492"/>
    </source>
</evidence>
<organism evidence="2 3">
    <name type="scientific">Ignelater luminosus</name>
    <name type="common">Cucubano</name>
    <name type="synonym">Pyrophorus luminosus</name>
    <dbReference type="NCBI Taxonomy" id="2038154"/>
    <lineage>
        <taxon>Eukaryota</taxon>
        <taxon>Metazoa</taxon>
        <taxon>Ecdysozoa</taxon>
        <taxon>Arthropoda</taxon>
        <taxon>Hexapoda</taxon>
        <taxon>Insecta</taxon>
        <taxon>Pterygota</taxon>
        <taxon>Neoptera</taxon>
        <taxon>Endopterygota</taxon>
        <taxon>Coleoptera</taxon>
        <taxon>Polyphaga</taxon>
        <taxon>Elateriformia</taxon>
        <taxon>Elateroidea</taxon>
        <taxon>Elateridae</taxon>
        <taxon>Agrypninae</taxon>
        <taxon>Pyrophorini</taxon>
        <taxon>Ignelater</taxon>
    </lineage>
</organism>
<dbReference type="InterPro" id="IPR052638">
    <property type="entry name" value="PiggyBac_TE-derived"/>
</dbReference>
<keyword evidence="3" id="KW-1185">Reference proteome</keyword>
<sequence>MAVKRFKTCQKQRNCSSNDIDVVILPSAPDQLTDEKDVDDNNLDSTELHTDIPGTLEIFRVSEPHDHIVFFDNHFRGLPILDALKRQGFIATGTLRQNFTQKFPLMSVKVMEKKKRASHDSYFNAAYEFLLVRWNE</sequence>
<dbReference type="OrthoDB" id="6768381at2759"/>
<dbReference type="AlphaFoldDB" id="A0A8K0C6Y2"/>
<dbReference type="InterPro" id="IPR029526">
    <property type="entry name" value="PGBD"/>
</dbReference>
<dbReference type="PANTHER" id="PTHR47055:SF3">
    <property type="entry name" value="PHORBOL-ESTER_DAG-TYPE DOMAIN-CONTAINING PROTEIN"/>
    <property type="match status" value="1"/>
</dbReference>
<gene>
    <name evidence="2" type="ORF">ILUMI_24063</name>
</gene>
<reference evidence="2" key="1">
    <citation type="submission" date="2019-08" db="EMBL/GenBank/DDBJ databases">
        <title>The genome of the North American firefly Photinus pyralis.</title>
        <authorList>
            <consortium name="Photinus pyralis genome working group"/>
            <person name="Fallon T.R."/>
            <person name="Sander Lower S.E."/>
            <person name="Weng J.-K."/>
        </authorList>
    </citation>
    <scope>NUCLEOTIDE SEQUENCE</scope>
    <source>
        <strain evidence="2">TRF0915ILg1</strain>
        <tissue evidence="2">Whole body</tissue>
    </source>
</reference>
<feature type="domain" description="PiggyBac transposable element-derived protein" evidence="1">
    <location>
        <begin position="65"/>
        <end position="135"/>
    </location>
</feature>
<evidence type="ECO:0000313" key="2">
    <source>
        <dbReference type="EMBL" id="KAF2882110.1"/>
    </source>
</evidence>
<accession>A0A8K0C6Y2</accession>
<comment type="caution">
    <text evidence="2">The sequence shown here is derived from an EMBL/GenBank/DDBJ whole genome shotgun (WGS) entry which is preliminary data.</text>
</comment>
<name>A0A8K0C6Y2_IGNLU</name>
<dbReference type="GO" id="GO:0043565">
    <property type="term" value="F:sequence-specific DNA binding"/>
    <property type="evidence" value="ECO:0007669"/>
    <property type="project" value="TreeGrafter"/>
</dbReference>
<dbReference type="PANTHER" id="PTHR47055">
    <property type="entry name" value="DDE_TNP_1_7 DOMAIN-CONTAINING PROTEIN"/>
    <property type="match status" value="1"/>
</dbReference>
<dbReference type="EMBL" id="VTPC01090652">
    <property type="protein sequence ID" value="KAF2882110.1"/>
    <property type="molecule type" value="Genomic_DNA"/>
</dbReference>